<gene>
    <name evidence="2" type="ORF">VSDG_04714</name>
</gene>
<feature type="compositionally biased region" description="Pro residues" evidence="1">
    <location>
        <begin position="105"/>
        <end position="116"/>
    </location>
</feature>
<feature type="compositionally biased region" description="Basic and acidic residues" evidence="1">
    <location>
        <begin position="117"/>
        <end position="126"/>
    </location>
</feature>
<name>A0A423W1W1_CYTCH</name>
<proteinExistence type="predicted"/>
<keyword evidence="3" id="KW-1185">Reference proteome</keyword>
<feature type="compositionally biased region" description="Basic and acidic residues" evidence="1">
    <location>
        <begin position="366"/>
        <end position="383"/>
    </location>
</feature>
<evidence type="ECO:0000313" key="3">
    <source>
        <dbReference type="Proteomes" id="UP000284375"/>
    </source>
</evidence>
<feature type="compositionally biased region" description="Low complexity" evidence="1">
    <location>
        <begin position="543"/>
        <end position="556"/>
    </location>
</feature>
<sequence>MVPPKSYADMVRGARKSPPPPPKATPALRTAAAPSLAALPVLSPSSSFSAVLPAEIEAQPKPPQQRGATGPIRSYAAAVKGTYMEMEDTHATPSAHLSAHVNSSPPSPSPSPMPSPEPERRPKPDVEPEADSEPAGISPRSAHNLVLPEYDNCDFNHEDPLATEFINVNVNHFIAGASVHCRPMMDYALSRVEEATEELREVADVLRHARLDHFQHGIRRAHLSMWAQPDQWRLLSLRIVMGKLMAVALPIILQSPHWTARYRQLWGSMHLNVVADHMWLHTAGFCPHVPAITKGFQHMQVMWVKYRPNGWRLEDDFVFPEGKADAPPPPSPPPTPHRSAKQKSKAVPIPHLNGTIDPSQAVPRSGPRDEEKRKNRGNERIVEEAVAGTTDEVKPPSAAGEITEAGPAFIDGPPPIKGPPPCAGPPPAATGAPAATVPTIMLDRPMPVGFSPSAGPSIAASPLAHQAAATAVPAWVWPQTHQLNKPSPPFAPGFLPPSPSSFSAYPASSSSASSKRPSSSGQLSATAEPFVMPSARAAATEPSVGGCSSSASRISSPVLESPNVRRMAELYVAYGQEDSAAGKDTGKDRERDMDKDCAGGLDTATTA</sequence>
<dbReference type="EMBL" id="LJZO01000017">
    <property type="protein sequence ID" value="ROV97337.1"/>
    <property type="molecule type" value="Genomic_DNA"/>
</dbReference>
<evidence type="ECO:0000313" key="2">
    <source>
        <dbReference type="EMBL" id="ROV97337.1"/>
    </source>
</evidence>
<evidence type="ECO:0000256" key="1">
    <source>
        <dbReference type="SAM" id="MobiDB-lite"/>
    </source>
</evidence>
<organism evidence="2 3">
    <name type="scientific">Cytospora chrysosperma</name>
    <name type="common">Cytospora canker fungus</name>
    <name type="synonym">Sphaeria chrysosperma</name>
    <dbReference type="NCBI Taxonomy" id="252740"/>
    <lineage>
        <taxon>Eukaryota</taxon>
        <taxon>Fungi</taxon>
        <taxon>Dikarya</taxon>
        <taxon>Ascomycota</taxon>
        <taxon>Pezizomycotina</taxon>
        <taxon>Sordariomycetes</taxon>
        <taxon>Sordariomycetidae</taxon>
        <taxon>Diaporthales</taxon>
        <taxon>Cytosporaceae</taxon>
        <taxon>Cytospora</taxon>
    </lineage>
</organism>
<feature type="region of interest" description="Disordered" evidence="1">
    <location>
        <begin position="574"/>
        <end position="607"/>
    </location>
</feature>
<feature type="compositionally biased region" description="Pro residues" evidence="1">
    <location>
        <begin position="412"/>
        <end position="428"/>
    </location>
</feature>
<comment type="caution">
    <text evidence="2">The sequence shown here is derived from an EMBL/GenBank/DDBJ whole genome shotgun (WGS) entry which is preliminary data.</text>
</comment>
<feature type="region of interest" description="Disordered" evidence="1">
    <location>
        <begin position="319"/>
        <end position="434"/>
    </location>
</feature>
<dbReference type="STRING" id="252740.A0A423W1W1"/>
<feature type="region of interest" description="Disordered" evidence="1">
    <location>
        <begin position="480"/>
        <end position="556"/>
    </location>
</feature>
<protein>
    <submittedName>
        <fullName evidence="2">Uncharacterized protein</fullName>
    </submittedName>
</protein>
<feature type="compositionally biased region" description="Low complexity" evidence="1">
    <location>
        <begin position="500"/>
        <end position="520"/>
    </location>
</feature>
<accession>A0A423W1W1</accession>
<dbReference type="OrthoDB" id="4845755at2759"/>
<dbReference type="Proteomes" id="UP000284375">
    <property type="component" value="Unassembled WGS sequence"/>
</dbReference>
<feature type="compositionally biased region" description="Pro residues" evidence="1">
    <location>
        <begin position="486"/>
        <end position="499"/>
    </location>
</feature>
<feature type="compositionally biased region" description="Basic and acidic residues" evidence="1">
    <location>
        <begin position="580"/>
        <end position="597"/>
    </location>
</feature>
<feature type="compositionally biased region" description="Pro residues" evidence="1">
    <location>
        <begin position="326"/>
        <end position="336"/>
    </location>
</feature>
<dbReference type="AlphaFoldDB" id="A0A423W1W1"/>
<feature type="region of interest" description="Disordered" evidence="1">
    <location>
        <begin position="1"/>
        <end position="29"/>
    </location>
</feature>
<feature type="region of interest" description="Disordered" evidence="1">
    <location>
        <begin position="90"/>
        <end position="142"/>
    </location>
</feature>
<reference evidence="2 3" key="1">
    <citation type="submission" date="2015-09" db="EMBL/GenBank/DDBJ databases">
        <title>Host preference determinants of Valsa canker pathogens revealed by comparative genomics.</title>
        <authorList>
            <person name="Yin Z."/>
            <person name="Huang L."/>
        </authorList>
    </citation>
    <scope>NUCLEOTIDE SEQUENCE [LARGE SCALE GENOMIC DNA]</scope>
    <source>
        <strain evidence="2 3">YSFL</strain>
    </source>
</reference>